<dbReference type="RefSeq" id="WP_370396552.1">
    <property type="nucleotide sequence ID" value="NZ_JALBUT010000002.1"/>
</dbReference>
<accession>A0ABU4WHY6</accession>
<dbReference type="CDD" id="cd00554">
    <property type="entry name" value="MECDP_synthase"/>
    <property type="match status" value="1"/>
</dbReference>
<comment type="function">
    <text evidence="7">Involved in the biosynthesis of isopentenyl diphosphate (IPP) and dimethylallyl diphosphate (DMAPP), two major building blocks of isoprenoid compounds. Catalyzes the conversion of 4-diphosphocytidyl-2-C-methyl-D-erythritol 2-phosphate (CDP-ME2P) to 2-C-methyl-D-erythritol 2,4-cyclodiphosphate (ME-CPP) with a corresponding release of cytidine 5-monophosphate (CMP).</text>
</comment>
<evidence type="ECO:0000256" key="3">
    <source>
        <dbReference type="ARBA" id="ARBA00012579"/>
    </source>
</evidence>
<organism evidence="10 11">
    <name type="scientific">Intestinicryptomonas porci</name>
    <dbReference type="NCBI Taxonomy" id="2926320"/>
    <lineage>
        <taxon>Bacteria</taxon>
        <taxon>Pseudomonadati</taxon>
        <taxon>Verrucomicrobiota</taxon>
        <taxon>Opitutia</taxon>
        <taxon>Opitutales</taxon>
        <taxon>Intestinicryptomonaceae</taxon>
        <taxon>Intestinicryptomonas</taxon>
    </lineage>
</organism>
<evidence type="ECO:0000313" key="11">
    <source>
        <dbReference type="Proteomes" id="UP001275932"/>
    </source>
</evidence>
<evidence type="ECO:0000259" key="9">
    <source>
        <dbReference type="Pfam" id="PF02542"/>
    </source>
</evidence>
<dbReference type="HAMAP" id="MF_00107">
    <property type="entry name" value="IspF"/>
    <property type="match status" value="1"/>
</dbReference>
<feature type="binding site" evidence="7">
    <location>
        <position position="145"/>
    </location>
    <ligand>
        <name>4-CDP-2-C-methyl-D-erythritol 2-phosphate</name>
        <dbReference type="ChEBI" id="CHEBI:57919"/>
    </ligand>
</feature>
<evidence type="ECO:0000313" key="10">
    <source>
        <dbReference type="EMBL" id="MDX8415107.1"/>
    </source>
</evidence>
<feature type="site" description="Transition state stabilizer" evidence="7">
    <location>
        <position position="37"/>
    </location>
</feature>
<keyword evidence="4 7" id="KW-0479">Metal-binding</keyword>
<feature type="binding site" evidence="7">
    <location>
        <begin position="37"/>
        <end position="38"/>
    </location>
    <ligand>
        <name>4-CDP-2-C-methyl-D-erythritol 2-phosphate</name>
        <dbReference type="ChEBI" id="CHEBI:57919"/>
    </ligand>
</feature>
<evidence type="ECO:0000256" key="4">
    <source>
        <dbReference type="ARBA" id="ARBA00022723"/>
    </source>
</evidence>
<comment type="caution">
    <text evidence="7">Lacks conserved residue(s) required for the propagation of feature annotation.</text>
</comment>
<feature type="site" description="Transition state stabilizer" evidence="7">
    <location>
        <position position="136"/>
    </location>
</feature>
<dbReference type="PROSITE" id="PS01350">
    <property type="entry name" value="ISPF"/>
    <property type="match status" value="1"/>
</dbReference>
<keyword evidence="11" id="KW-1185">Reference proteome</keyword>
<dbReference type="NCBIfam" id="TIGR00151">
    <property type="entry name" value="ispF"/>
    <property type="match status" value="1"/>
</dbReference>
<feature type="binding site" evidence="7">
    <location>
        <position position="13"/>
    </location>
    <ligand>
        <name>a divalent metal cation</name>
        <dbReference type="ChEBI" id="CHEBI:60240"/>
    </ligand>
</feature>
<dbReference type="SUPFAM" id="SSF69765">
    <property type="entry name" value="IpsF-like"/>
    <property type="match status" value="1"/>
</dbReference>
<feature type="binding site" evidence="7">
    <location>
        <begin position="11"/>
        <end position="13"/>
    </location>
    <ligand>
        <name>4-CDP-2-C-methyl-D-erythritol 2-phosphate</name>
        <dbReference type="ChEBI" id="CHEBI:57919"/>
    </ligand>
</feature>
<sequence>MSKFRVGYGYDVHQLVEGRKCIIGGVEIPNKVGPLGHSDADVLSHAIADAILGAAALPDIGHFFPNTSKECEGMDSQDILRRAVAEIEKLGYKLVNIDSSLIAETPKLSPHLADIKRTLAKTLGIAPEDVGVKATTNEKMGWIGRKEGLAAHAVCLIEKA</sequence>
<feature type="binding site" evidence="7">
    <location>
        <begin position="135"/>
        <end position="138"/>
    </location>
    <ligand>
        <name>4-CDP-2-C-methyl-D-erythritol 2-phosphate</name>
        <dbReference type="ChEBI" id="CHEBI:57919"/>
    </ligand>
</feature>
<dbReference type="GO" id="GO:0008685">
    <property type="term" value="F:2-C-methyl-D-erythritol 2,4-cyclodiphosphate synthase activity"/>
    <property type="evidence" value="ECO:0007669"/>
    <property type="project" value="UniProtKB-EC"/>
</dbReference>
<name>A0ABU4WHY6_9BACT</name>
<comment type="cofactor">
    <cofactor evidence="7">
        <name>a divalent metal cation</name>
        <dbReference type="ChEBI" id="CHEBI:60240"/>
    </cofactor>
    <text evidence="7">Binds 1 divalent metal cation per subunit.</text>
</comment>
<comment type="caution">
    <text evidence="10">The sequence shown here is derived from an EMBL/GenBank/DDBJ whole genome shotgun (WGS) entry which is preliminary data.</text>
</comment>
<dbReference type="EMBL" id="JALBUT010000002">
    <property type="protein sequence ID" value="MDX8415107.1"/>
    <property type="molecule type" value="Genomic_DNA"/>
</dbReference>
<proteinExistence type="inferred from homology"/>
<keyword evidence="6 7" id="KW-0456">Lyase</keyword>
<feature type="domain" description="2-C-methyl-D-erythritol 2,4-cyclodiphosphate synthase" evidence="9">
    <location>
        <begin position="4"/>
        <end position="157"/>
    </location>
</feature>
<feature type="binding site" evidence="7">
    <location>
        <position position="11"/>
    </location>
    <ligand>
        <name>a divalent metal cation</name>
        <dbReference type="ChEBI" id="CHEBI:60240"/>
    </ligand>
</feature>
<evidence type="ECO:0000256" key="2">
    <source>
        <dbReference type="ARBA" id="ARBA00004709"/>
    </source>
</evidence>
<evidence type="ECO:0000256" key="1">
    <source>
        <dbReference type="ARBA" id="ARBA00000200"/>
    </source>
</evidence>
<evidence type="ECO:0000256" key="7">
    <source>
        <dbReference type="HAMAP-Rule" id="MF_00107"/>
    </source>
</evidence>
<dbReference type="PANTHER" id="PTHR43181">
    <property type="entry name" value="2-C-METHYL-D-ERYTHRITOL 2,4-CYCLODIPHOSPHATE SYNTHASE, CHLOROPLASTIC"/>
    <property type="match status" value="1"/>
</dbReference>
<keyword evidence="5 7" id="KW-0414">Isoprene biosynthesis</keyword>
<comment type="subunit">
    <text evidence="7">Homotrimer.</text>
</comment>
<reference evidence="10 11" key="1">
    <citation type="submission" date="2022-03" db="EMBL/GenBank/DDBJ databases">
        <title>Novel taxa within the pig intestine.</title>
        <authorList>
            <person name="Wylensek D."/>
            <person name="Bishof K."/>
            <person name="Afrizal A."/>
            <person name="Clavel T."/>
        </authorList>
    </citation>
    <scope>NUCLEOTIDE SEQUENCE [LARGE SCALE GENOMIC DNA]</scope>
    <source>
        <strain evidence="10 11">CLA-KB-P66</strain>
    </source>
</reference>
<evidence type="ECO:0000256" key="5">
    <source>
        <dbReference type="ARBA" id="ARBA00023229"/>
    </source>
</evidence>
<dbReference type="EC" id="4.6.1.12" evidence="3 7"/>
<dbReference type="InterPro" id="IPR003526">
    <property type="entry name" value="MECDP_synthase"/>
</dbReference>
<dbReference type="PANTHER" id="PTHR43181:SF1">
    <property type="entry name" value="2-C-METHYL-D-ERYTHRITOL 2,4-CYCLODIPHOSPHATE SYNTHASE, CHLOROPLASTIC"/>
    <property type="match status" value="1"/>
</dbReference>
<dbReference type="InterPro" id="IPR036571">
    <property type="entry name" value="MECDP_synthase_sf"/>
</dbReference>
<feature type="binding site" evidence="7">
    <location>
        <position position="45"/>
    </location>
    <ligand>
        <name>a divalent metal cation</name>
        <dbReference type="ChEBI" id="CHEBI:60240"/>
    </ligand>
</feature>
<evidence type="ECO:0000256" key="8">
    <source>
        <dbReference type="RuleBase" id="RU004395"/>
    </source>
</evidence>
<comment type="similarity">
    <text evidence="7 8">Belongs to the IspF family.</text>
</comment>
<dbReference type="InterPro" id="IPR020555">
    <property type="entry name" value="MECDP_synthase_CS"/>
</dbReference>
<protein>
    <recommendedName>
        <fullName evidence="3 7">2-C-methyl-D-erythritol 2,4-cyclodiphosphate synthase</fullName>
        <shortName evidence="7">MECDP-synthase</shortName>
        <shortName evidence="7">MECPP-synthase</shortName>
        <shortName evidence="7">MECPS</shortName>
        <ecNumber evidence="3 7">4.6.1.12</ecNumber>
    </recommendedName>
</protein>
<dbReference type="Gene3D" id="3.30.1330.50">
    <property type="entry name" value="2-C-methyl-D-erythritol 2,4-cyclodiphosphate synthase"/>
    <property type="match status" value="1"/>
</dbReference>
<gene>
    <name evidence="7 10" type="primary">ispF</name>
    <name evidence="10" type="ORF">MOX91_02795</name>
</gene>
<dbReference type="Pfam" id="PF02542">
    <property type="entry name" value="YgbB"/>
    <property type="match status" value="1"/>
</dbReference>
<comment type="pathway">
    <text evidence="2 7">Isoprenoid biosynthesis; isopentenyl diphosphate biosynthesis via DXP pathway; isopentenyl diphosphate from 1-deoxy-D-xylulose 5-phosphate: step 4/6.</text>
</comment>
<dbReference type="Proteomes" id="UP001275932">
    <property type="component" value="Unassembled WGS sequence"/>
</dbReference>
<evidence type="ECO:0000256" key="6">
    <source>
        <dbReference type="ARBA" id="ARBA00023239"/>
    </source>
</evidence>
<comment type="catalytic activity">
    <reaction evidence="1 7 8">
        <text>4-CDP-2-C-methyl-D-erythritol 2-phosphate = 2-C-methyl-D-erythritol 2,4-cyclic diphosphate + CMP</text>
        <dbReference type="Rhea" id="RHEA:23864"/>
        <dbReference type="ChEBI" id="CHEBI:57919"/>
        <dbReference type="ChEBI" id="CHEBI:58483"/>
        <dbReference type="ChEBI" id="CHEBI:60377"/>
        <dbReference type="EC" id="4.6.1.12"/>
    </reaction>
</comment>
<feature type="binding site" evidence="7">
    <location>
        <begin position="59"/>
        <end position="61"/>
    </location>
    <ligand>
        <name>4-CDP-2-C-methyl-D-erythritol 2-phosphate</name>
        <dbReference type="ChEBI" id="CHEBI:57919"/>
    </ligand>
</feature>